<dbReference type="SUPFAM" id="SSF82784">
    <property type="entry name" value="OsmC-like"/>
    <property type="match status" value="1"/>
</dbReference>
<dbReference type="PANTHER" id="PTHR35368:SF1">
    <property type="entry name" value="HYDROPEROXIDE REDUCTASE"/>
    <property type="match status" value="1"/>
</dbReference>
<dbReference type="PANTHER" id="PTHR35368">
    <property type="entry name" value="HYDROPEROXIDE REDUCTASE"/>
    <property type="match status" value="1"/>
</dbReference>
<dbReference type="STRING" id="1121899.GCA_000430025_02473"/>
<dbReference type="Proteomes" id="UP000030121">
    <property type="component" value="Unassembled WGS sequence"/>
</dbReference>
<reference evidence="1 2" key="1">
    <citation type="submission" date="2013-09" db="EMBL/GenBank/DDBJ databases">
        <authorList>
            <person name="Zeng Z."/>
            <person name="Chen C."/>
        </authorList>
    </citation>
    <scope>NUCLEOTIDE SEQUENCE [LARGE SCALE GENOMIC DNA]</scope>
    <source>
        <strain evidence="1 2">GH29-5</strain>
    </source>
</reference>
<dbReference type="Pfam" id="PF02566">
    <property type="entry name" value="OsmC"/>
    <property type="match status" value="1"/>
</dbReference>
<evidence type="ECO:0008006" key="3">
    <source>
        <dbReference type="Google" id="ProtNLM"/>
    </source>
</evidence>
<gene>
    <name evidence="1" type="ORF">Q764_11750</name>
</gene>
<evidence type="ECO:0000313" key="2">
    <source>
        <dbReference type="Proteomes" id="UP000030121"/>
    </source>
</evidence>
<dbReference type="InterPro" id="IPR052924">
    <property type="entry name" value="OsmC/Ohr_hydroprdx_reductase"/>
</dbReference>
<dbReference type="InterPro" id="IPR036102">
    <property type="entry name" value="OsmC/Ohrsf"/>
</dbReference>
<dbReference type="AlphaFoldDB" id="A0A0A2M9J6"/>
<comment type="caution">
    <text evidence="1">The sequence shown here is derived from an EMBL/GenBank/DDBJ whole genome shotgun (WGS) entry which is preliminary data.</text>
</comment>
<dbReference type="eggNOG" id="COG1765">
    <property type="taxonomic scope" value="Bacteria"/>
</dbReference>
<organism evidence="1 2">
    <name type="scientific">Flavobacterium suncheonense GH29-5 = DSM 17707</name>
    <dbReference type="NCBI Taxonomy" id="1121899"/>
    <lineage>
        <taxon>Bacteria</taxon>
        <taxon>Pseudomonadati</taxon>
        <taxon>Bacteroidota</taxon>
        <taxon>Flavobacteriia</taxon>
        <taxon>Flavobacteriales</taxon>
        <taxon>Flavobacteriaceae</taxon>
        <taxon>Flavobacterium</taxon>
    </lineage>
</organism>
<dbReference type="EMBL" id="JRLW01000016">
    <property type="protein sequence ID" value="KGO88301.1"/>
    <property type="molecule type" value="Genomic_DNA"/>
</dbReference>
<dbReference type="InterPro" id="IPR003718">
    <property type="entry name" value="OsmC/Ohr_fam"/>
</dbReference>
<keyword evidence="2" id="KW-1185">Reference proteome</keyword>
<dbReference type="OrthoDB" id="9791538at2"/>
<proteinExistence type="predicted"/>
<name>A0A0A2M9J6_9FLAO</name>
<evidence type="ECO:0000313" key="1">
    <source>
        <dbReference type="EMBL" id="KGO88301.1"/>
    </source>
</evidence>
<dbReference type="RefSeq" id="WP_035744773.1">
    <property type="nucleotide sequence ID" value="NZ_AUCZ01000014.1"/>
</dbReference>
<accession>A0A0A2M9J6</accession>
<dbReference type="Gene3D" id="3.30.300.20">
    <property type="match status" value="1"/>
</dbReference>
<sequence length="152" mass="16208">MSSKTVSVTGISENNGTFSVSANGSNLTINDTISIGSGKVPSPTDYLLAGFAGSINAVGLLVAEELGIELQSVQVEITGELETKKAEGIPTRSRAGFRKIEVVVKPTSEAPLALLKQWIDEVKERCPLRDNLINSTPVLLTLLKEYKQHDAA</sequence>
<protein>
    <recommendedName>
        <fullName evidence="3">Osmotically inducible protein OsmC</fullName>
    </recommendedName>
</protein>
<dbReference type="InterPro" id="IPR015946">
    <property type="entry name" value="KH_dom-like_a/b"/>
</dbReference>